<protein>
    <submittedName>
        <fullName evidence="18">Na+-transporting NADH:ubiquinone oxidoreductase subunit C</fullName>
    </submittedName>
</protein>
<dbReference type="InterPro" id="IPR007329">
    <property type="entry name" value="FMN-bd"/>
</dbReference>
<evidence type="ECO:0000256" key="14">
    <source>
        <dbReference type="ARBA" id="ARBA00023136"/>
    </source>
</evidence>
<comment type="caution">
    <text evidence="18">The sequence shown here is derived from an EMBL/GenBank/DDBJ whole genome shotgun (WGS) entry which is preliminary data.</text>
</comment>
<evidence type="ECO:0000256" key="10">
    <source>
        <dbReference type="ARBA" id="ARBA00023027"/>
    </source>
</evidence>
<evidence type="ECO:0000256" key="6">
    <source>
        <dbReference type="ARBA" id="ARBA00022643"/>
    </source>
</evidence>
<accession>A0A4R1J9P3</accession>
<feature type="chain" id="PRO_5020816500" evidence="16">
    <location>
        <begin position="29"/>
        <end position="258"/>
    </location>
</feature>
<sequence>MKLSQCAWLILAIVLLSGCFSHSGSSSADLDKTIHTSLYPTGKYKIKREDPQRVLLEVAGLAEQQQTAKALIKTDLVAVVVDFKQHRLIQQPQVVARFDPSKVAYTQLDPKQNLAHLPKRPEQIRIYLKHGNRHQPAEVIVPVQGMGYFSMLYGYAAFNLHTLRLERIGFYQQAETPALGGQIMTNKKWLNQFSGKQVLNNGQPVFKVAPRHGHASIHSFDAISGATHTSKGVANLLNYWCGPAGYGPFFAKLSSQAS</sequence>
<proteinExistence type="predicted"/>
<evidence type="ECO:0000256" key="11">
    <source>
        <dbReference type="ARBA" id="ARBA00023053"/>
    </source>
</evidence>
<keyword evidence="16" id="KW-0732">Signal</keyword>
<keyword evidence="14" id="KW-0472">Membrane</keyword>
<dbReference type="RefSeq" id="WP_131913159.1">
    <property type="nucleotide sequence ID" value="NZ_OU594967.1"/>
</dbReference>
<keyword evidence="19" id="KW-1185">Reference proteome</keyword>
<keyword evidence="1" id="KW-0813">Transport</keyword>
<evidence type="ECO:0000256" key="5">
    <source>
        <dbReference type="ARBA" id="ARBA00022630"/>
    </source>
</evidence>
<evidence type="ECO:0000256" key="7">
    <source>
        <dbReference type="ARBA" id="ARBA00022692"/>
    </source>
</evidence>
<dbReference type="PROSITE" id="PS51257">
    <property type="entry name" value="PROKAR_LIPOPROTEIN"/>
    <property type="match status" value="1"/>
</dbReference>
<dbReference type="GO" id="GO:0006814">
    <property type="term" value="P:sodium ion transport"/>
    <property type="evidence" value="ECO:0007669"/>
    <property type="project" value="UniProtKB-KW"/>
</dbReference>
<evidence type="ECO:0000256" key="2">
    <source>
        <dbReference type="ARBA" id="ARBA00022475"/>
    </source>
</evidence>
<keyword evidence="5" id="KW-0285">Flavoprotein</keyword>
<dbReference type="AlphaFoldDB" id="A0A4R1J9P3"/>
<evidence type="ECO:0000256" key="13">
    <source>
        <dbReference type="ARBA" id="ARBA00023075"/>
    </source>
</evidence>
<feature type="signal peptide" evidence="16">
    <location>
        <begin position="1"/>
        <end position="28"/>
    </location>
</feature>
<evidence type="ECO:0000256" key="16">
    <source>
        <dbReference type="SAM" id="SignalP"/>
    </source>
</evidence>
<keyword evidence="10" id="KW-0520">NAD</keyword>
<keyword evidence="15" id="KW-0739">Sodium transport</keyword>
<dbReference type="GO" id="GO:0016020">
    <property type="term" value="C:membrane"/>
    <property type="evidence" value="ECO:0007669"/>
    <property type="project" value="InterPro"/>
</dbReference>
<dbReference type="SMART" id="SM00900">
    <property type="entry name" value="FMN_bind"/>
    <property type="match status" value="1"/>
</dbReference>
<dbReference type="Proteomes" id="UP000295565">
    <property type="component" value="Unassembled WGS sequence"/>
</dbReference>
<dbReference type="PANTHER" id="PTHR37838:SF1">
    <property type="entry name" value="NA(+)-TRANSLOCATING NADH-QUINONE REDUCTASE SUBUNIT C"/>
    <property type="match status" value="1"/>
</dbReference>
<keyword evidence="9" id="KW-1133">Transmembrane helix</keyword>
<evidence type="ECO:0000259" key="17">
    <source>
        <dbReference type="SMART" id="SM00900"/>
    </source>
</evidence>
<evidence type="ECO:0000256" key="3">
    <source>
        <dbReference type="ARBA" id="ARBA00022519"/>
    </source>
</evidence>
<dbReference type="GO" id="GO:0010181">
    <property type="term" value="F:FMN binding"/>
    <property type="evidence" value="ECO:0007669"/>
    <property type="project" value="InterPro"/>
</dbReference>
<keyword evidence="4" id="KW-0597">Phosphoprotein</keyword>
<gene>
    <name evidence="18" type="ORF">EV690_2352</name>
</gene>
<organism evidence="18 19">
    <name type="scientific">Celerinatantimonas diazotrophica</name>
    <dbReference type="NCBI Taxonomy" id="412034"/>
    <lineage>
        <taxon>Bacteria</taxon>
        <taxon>Pseudomonadati</taxon>
        <taxon>Pseudomonadota</taxon>
        <taxon>Gammaproteobacteria</taxon>
        <taxon>Celerinatantimonadaceae</taxon>
        <taxon>Celerinatantimonas</taxon>
    </lineage>
</organism>
<evidence type="ECO:0000256" key="15">
    <source>
        <dbReference type="ARBA" id="ARBA00023201"/>
    </source>
</evidence>
<keyword evidence="3" id="KW-0997">Cell inner membrane</keyword>
<name>A0A4R1J9P3_9GAMM</name>
<reference evidence="18 19" key="1">
    <citation type="submission" date="2019-03" db="EMBL/GenBank/DDBJ databases">
        <title>Genomic Encyclopedia of Type Strains, Phase IV (KMG-IV): sequencing the most valuable type-strain genomes for metagenomic binning, comparative biology and taxonomic classification.</title>
        <authorList>
            <person name="Goeker M."/>
        </authorList>
    </citation>
    <scope>NUCLEOTIDE SEQUENCE [LARGE SCALE GENOMIC DNA]</scope>
    <source>
        <strain evidence="18 19">DSM 18577</strain>
    </source>
</reference>
<keyword evidence="8" id="KW-1278">Translocase</keyword>
<evidence type="ECO:0000256" key="12">
    <source>
        <dbReference type="ARBA" id="ARBA00023065"/>
    </source>
</evidence>
<evidence type="ECO:0000256" key="8">
    <source>
        <dbReference type="ARBA" id="ARBA00022967"/>
    </source>
</evidence>
<keyword evidence="6" id="KW-0288">FMN</keyword>
<evidence type="ECO:0000256" key="9">
    <source>
        <dbReference type="ARBA" id="ARBA00022989"/>
    </source>
</evidence>
<dbReference type="OrthoDB" id="9786835at2"/>
<dbReference type="PANTHER" id="PTHR37838">
    <property type="entry name" value="NA(+)-TRANSLOCATING NADH-QUINONE REDUCTASE SUBUNIT C"/>
    <property type="match status" value="1"/>
</dbReference>
<evidence type="ECO:0000313" key="18">
    <source>
        <dbReference type="EMBL" id="TCK47335.1"/>
    </source>
</evidence>
<feature type="domain" description="FMN-binding" evidence="17">
    <location>
        <begin position="147"/>
        <end position="244"/>
    </location>
</feature>
<keyword evidence="13 18" id="KW-0830">Ubiquinone</keyword>
<keyword evidence="7" id="KW-0812">Transmembrane</keyword>
<dbReference type="Pfam" id="PF04205">
    <property type="entry name" value="FMN_bind"/>
    <property type="match status" value="1"/>
</dbReference>
<keyword evidence="12" id="KW-0406">Ion transport</keyword>
<keyword evidence="11" id="KW-0915">Sodium</keyword>
<dbReference type="GO" id="GO:0016655">
    <property type="term" value="F:oxidoreductase activity, acting on NAD(P)H, quinone or similar compound as acceptor"/>
    <property type="evidence" value="ECO:0007669"/>
    <property type="project" value="InterPro"/>
</dbReference>
<dbReference type="EMBL" id="SMGD01000014">
    <property type="protein sequence ID" value="TCK47335.1"/>
    <property type="molecule type" value="Genomic_DNA"/>
</dbReference>
<evidence type="ECO:0000256" key="1">
    <source>
        <dbReference type="ARBA" id="ARBA00022448"/>
    </source>
</evidence>
<evidence type="ECO:0000256" key="4">
    <source>
        <dbReference type="ARBA" id="ARBA00022553"/>
    </source>
</evidence>
<dbReference type="InterPro" id="IPR010204">
    <property type="entry name" value="NqrC"/>
</dbReference>
<keyword evidence="2" id="KW-1003">Cell membrane</keyword>
<evidence type="ECO:0000313" key="19">
    <source>
        <dbReference type="Proteomes" id="UP000295565"/>
    </source>
</evidence>